<dbReference type="SMART" id="SM00736">
    <property type="entry name" value="CADG"/>
    <property type="match status" value="1"/>
</dbReference>
<dbReference type="InterPro" id="IPR013783">
    <property type="entry name" value="Ig-like_fold"/>
</dbReference>
<evidence type="ECO:0000313" key="2">
    <source>
        <dbReference type="EMBL" id="RRB11644.1"/>
    </source>
</evidence>
<dbReference type="GO" id="GO:0016020">
    <property type="term" value="C:membrane"/>
    <property type="evidence" value="ECO:0007669"/>
    <property type="project" value="InterPro"/>
</dbReference>
<dbReference type="EMBL" id="RQJP01000005">
    <property type="protein sequence ID" value="RRB11644.1"/>
    <property type="molecule type" value="Genomic_DNA"/>
</dbReference>
<dbReference type="Proteomes" id="UP000274271">
    <property type="component" value="Unassembled WGS sequence"/>
</dbReference>
<gene>
    <name evidence="2" type="ORF">EHT87_24565</name>
</gene>
<dbReference type="SUPFAM" id="SSF49313">
    <property type="entry name" value="Cadherin-like"/>
    <property type="match status" value="1"/>
</dbReference>
<proteinExistence type="predicted"/>
<sequence>MTKFTYRHPLFTKGILPLILFYLSLTGAWSQAVDADHFRIDSRLKLIVCNQMPATPGATIQLDKLYSFSGSVGNAFQIGKAYSVTNSNVTYTLFFTDLPLIHVKTDKKAAISLDDDVLTRGNIFIADASGQPFTSNMGIRVRGNLSKGYPKKSYKVELSTDAAGNEAKDAALLGLREDSEWILMAMYKEPARSNNKAGWALWQRMHHVPYAAKEPQARSYIGMRYCDVFVNDDYKGIYAFTEQIDRKQLKLKKQADDGTVRGELYKGDTWSGATKFDGLPVLPPNTGLTWAGYEIKLPKQPFWGNLYELVEFVYKAQADEFKTQIGTRMDLPSLMDYFIFLNVIRGTDNSGKNTYLARYKEGDPYFIVPWDLDGTYGYLWDGSKTNRYVDIMTNGLFTRLLSIDSYQRNLRKRWFALRQNELSLANIKNDLAVNNTFLTAQGAYQREGMVWPVTLAVNDLEYIYSWLDKRMAYLDQYFGTLLDENSPLTTVGNFEGFMGNADCNTISGWVWDANQPRAAISFEILNGQTPVASGLANVYRDDLKDKGNGMHGFSIAFPESLKDGKPHTLSVRVVGSAFILKQSNRNLTCAGTATPTNQPPVPPANIPALTATVNTPYSQSLPPFTDPEKTPLTYNLTGLPAGLNFNKTTLLISGTPQTAGVSSLTYTATDQPGLSKTVLVSLTVGTTPTTPPPTTVSGNFDGYLDKVECGTIRGWVWDRDKGNTAFTVEFYTENPARVWGTTTANIFRQDLKDAGKGNGAHAYSFTVPAELKDNTERLIYGRVLGSTYVLKGSPKALKCPPANARLTAEPVEELSVVILGNPVNGREITVEVRGAQGQPLRLELTDVLGRLVTEQLVKEAGAVEQQKLSVGPSASGLLLLRVVSGQRSVTLKALRN</sequence>
<dbReference type="AlphaFoldDB" id="A0A3P1CFH3"/>
<evidence type="ECO:0000259" key="1">
    <source>
        <dbReference type="SMART" id="SM00736"/>
    </source>
</evidence>
<keyword evidence="3" id="KW-1185">Reference proteome</keyword>
<dbReference type="Pfam" id="PF08757">
    <property type="entry name" value="CotH"/>
    <property type="match status" value="1"/>
</dbReference>
<dbReference type="InterPro" id="IPR006644">
    <property type="entry name" value="Cadg"/>
</dbReference>
<dbReference type="GO" id="GO:0005509">
    <property type="term" value="F:calcium ion binding"/>
    <property type="evidence" value="ECO:0007669"/>
    <property type="project" value="InterPro"/>
</dbReference>
<organism evidence="2 3">
    <name type="scientific">Larkinella knui</name>
    <dbReference type="NCBI Taxonomy" id="2025310"/>
    <lineage>
        <taxon>Bacteria</taxon>
        <taxon>Pseudomonadati</taxon>
        <taxon>Bacteroidota</taxon>
        <taxon>Cytophagia</taxon>
        <taxon>Cytophagales</taxon>
        <taxon>Spirosomataceae</taxon>
        <taxon>Larkinella</taxon>
    </lineage>
</organism>
<dbReference type="RefSeq" id="WP_124909311.1">
    <property type="nucleotide sequence ID" value="NZ_RQJP01000005.1"/>
</dbReference>
<accession>A0A3P1CFH3</accession>
<reference evidence="2 3" key="1">
    <citation type="submission" date="2018-11" db="EMBL/GenBank/DDBJ databases">
        <authorList>
            <person name="Zhou Z."/>
            <person name="Wang G."/>
        </authorList>
    </citation>
    <scope>NUCLEOTIDE SEQUENCE [LARGE SCALE GENOMIC DNA]</scope>
    <source>
        <strain evidence="2 3">KCTC42998</strain>
    </source>
</reference>
<dbReference type="Pfam" id="PF05345">
    <property type="entry name" value="He_PIG"/>
    <property type="match status" value="1"/>
</dbReference>
<feature type="domain" description="Dystroglycan-type cadherin-like" evidence="1">
    <location>
        <begin position="601"/>
        <end position="691"/>
    </location>
</feature>
<dbReference type="OrthoDB" id="9803752at2"/>
<dbReference type="Gene3D" id="2.60.40.10">
    <property type="entry name" value="Immunoglobulins"/>
    <property type="match status" value="1"/>
</dbReference>
<dbReference type="InterPro" id="IPR015919">
    <property type="entry name" value="Cadherin-like_sf"/>
</dbReference>
<name>A0A3P1CFH3_9BACT</name>
<comment type="caution">
    <text evidence="2">The sequence shown here is derived from an EMBL/GenBank/DDBJ whole genome shotgun (WGS) entry which is preliminary data.</text>
</comment>
<protein>
    <recommendedName>
        <fullName evidence="1">Dystroglycan-type cadherin-like domain-containing protein</fullName>
    </recommendedName>
</protein>
<dbReference type="InterPro" id="IPR014867">
    <property type="entry name" value="Spore_coat_CotH_CotH2/3/7"/>
</dbReference>
<evidence type="ECO:0000313" key="3">
    <source>
        <dbReference type="Proteomes" id="UP000274271"/>
    </source>
</evidence>